<feature type="chain" id="PRO_5022212604" evidence="1">
    <location>
        <begin position="17"/>
        <end position="559"/>
    </location>
</feature>
<organism evidence="3 4">
    <name type="scientific">Glacieibacterium frigidum</name>
    <dbReference type="NCBI Taxonomy" id="2593303"/>
    <lineage>
        <taxon>Bacteria</taxon>
        <taxon>Pseudomonadati</taxon>
        <taxon>Pseudomonadota</taxon>
        <taxon>Alphaproteobacteria</taxon>
        <taxon>Sphingomonadales</taxon>
        <taxon>Sphingosinicellaceae</taxon>
        <taxon>Glacieibacterium</taxon>
    </lineage>
</organism>
<dbReference type="InterPro" id="IPR013108">
    <property type="entry name" value="Amidohydro_3"/>
</dbReference>
<gene>
    <name evidence="3" type="ORF">FMM06_09510</name>
</gene>
<dbReference type="RefSeq" id="WP_144237181.1">
    <property type="nucleotide sequence ID" value="NZ_VJWA01000002.1"/>
</dbReference>
<feature type="signal peptide" evidence="1">
    <location>
        <begin position="1"/>
        <end position="16"/>
    </location>
</feature>
<dbReference type="OrthoDB" id="9766983at2"/>
<keyword evidence="3" id="KW-0378">Hydrolase</keyword>
<keyword evidence="1" id="KW-0732">Signal</keyword>
<evidence type="ECO:0000313" key="3">
    <source>
        <dbReference type="EMBL" id="TRW13975.1"/>
    </source>
</evidence>
<dbReference type="PANTHER" id="PTHR11647:SF1">
    <property type="entry name" value="COLLAPSIN RESPONSE MEDIATOR PROTEIN"/>
    <property type="match status" value="1"/>
</dbReference>
<dbReference type="PANTHER" id="PTHR11647">
    <property type="entry name" value="HYDRANTOINASE/DIHYDROPYRIMIDINASE FAMILY MEMBER"/>
    <property type="match status" value="1"/>
</dbReference>
<dbReference type="SUPFAM" id="SSF51338">
    <property type="entry name" value="Composite domain of metallo-dependent hydrolases"/>
    <property type="match status" value="1"/>
</dbReference>
<dbReference type="Gene3D" id="3.20.20.140">
    <property type="entry name" value="Metal-dependent hydrolases"/>
    <property type="match status" value="2"/>
</dbReference>
<dbReference type="SUPFAM" id="SSF51556">
    <property type="entry name" value="Metallo-dependent hydrolases"/>
    <property type="match status" value="1"/>
</dbReference>
<protein>
    <submittedName>
        <fullName evidence="3">Amidohydrolase family protein</fullName>
    </submittedName>
</protein>
<dbReference type="InterPro" id="IPR032466">
    <property type="entry name" value="Metal_Hydrolase"/>
</dbReference>
<evidence type="ECO:0000259" key="2">
    <source>
        <dbReference type="Pfam" id="PF07969"/>
    </source>
</evidence>
<dbReference type="EMBL" id="VJWA01000002">
    <property type="protein sequence ID" value="TRW13975.1"/>
    <property type="molecule type" value="Genomic_DNA"/>
</dbReference>
<dbReference type="Pfam" id="PF07969">
    <property type="entry name" value="Amidohydro_3"/>
    <property type="match status" value="1"/>
</dbReference>
<dbReference type="AlphaFoldDB" id="A0A552U6X5"/>
<comment type="caution">
    <text evidence="3">The sequence shown here is derived from an EMBL/GenBank/DDBJ whole genome shotgun (WGS) entry which is preliminary data.</text>
</comment>
<reference evidence="3 4" key="1">
    <citation type="submission" date="2019-07" db="EMBL/GenBank/DDBJ databases">
        <title>Novel species isolated from glacier.</title>
        <authorList>
            <person name="Liu Q."/>
            <person name="Xin Y.-H."/>
        </authorList>
    </citation>
    <scope>NUCLEOTIDE SEQUENCE [LARGE SCALE GENOMIC DNA]</scope>
    <source>
        <strain evidence="3 4">LB1R16</strain>
    </source>
</reference>
<evidence type="ECO:0000313" key="4">
    <source>
        <dbReference type="Proteomes" id="UP000317894"/>
    </source>
</evidence>
<dbReference type="InterPro" id="IPR050378">
    <property type="entry name" value="Metallo-dep_Hydrolases_sf"/>
</dbReference>
<keyword evidence="4" id="KW-1185">Reference proteome</keyword>
<evidence type="ECO:0000256" key="1">
    <source>
        <dbReference type="SAM" id="SignalP"/>
    </source>
</evidence>
<name>A0A552U6X5_9SPHN</name>
<proteinExistence type="predicted"/>
<accession>A0A552U6X5</accession>
<dbReference type="InterPro" id="IPR011059">
    <property type="entry name" value="Metal-dep_hydrolase_composite"/>
</dbReference>
<sequence length="559" mass="59778">MRWLVAAMLLGGSAMASTPHIFSLQIENALIYDGLGGEPFRGFVLVDGDRIVGVGRGEPVNLARNRIDAKGMAVAPGFINMLSWSTESLIADGRAVSDIKQGVTLEVMGEGESMGPLSPALKDYALKQQSDIKYPITWTTLGEYLAMLEGRGIAPNVASFVGAATVRENVLGFDDVDPNPEQLDAMRKLVREAMNEGALGVGSSLIYAPASYAETPELIALATESAKCGGMYISHMRSEGDRLVEAVDELIEIARASGGPAEIYHLKQAGQANWGKLDTVIARVEAARAKGIRITADMYNYTAGATGLDAAMPTWVQAGGYDKWAERLRDPATRARVIAEMKQPGKDWENLRLATGSADRVLFLGFKNPKLKPLTGKTLAEVAKARGTSPEDTIVDLVIEDGSRVSTAYFLMDEANVRRQVGLPWMAFGSDAEGQAPEGVFLQSSTHPRAYGNVARLLGKYVRDEKATTLPDAIRRLTSFPADNLGLKDRGRLQAGAFADIVVFDPAGLGDRATYAKPQVFSTGVAHVFVNGVQVLKDGEPTGAKAGRFVKGPGAGRCS</sequence>
<feature type="domain" description="Amidohydrolase 3" evidence="2">
    <location>
        <begin position="67"/>
        <end position="535"/>
    </location>
</feature>
<dbReference type="Proteomes" id="UP000317894">
    <property type="component" value="Unassembled WGS sequence"/>
</dbReference>
<dbReference type="GO" id="GO:0016810">
    <property type="term" value="F:hydrolase activity, acting on carbon-nitrogen (but not peptide) bonds"/>
    <property type="evidence" value="ECO:0007669"/>
    <property type="project" value="InterPro"/>
</dbReference>